<name>A0A844CGD1_9RHOB</name>
<dbReference type="Proteomes" id="UP000564704">
    <property type="component" value="Unassembled WGS sequence"/>
</dbReference>
<protein>
    <recommendedName>
        <fullName evidence="4">Lipoprotein</fullName>
    </recommendedName>
</protein>
<proteinExistence type="predicted"/>
<gene>
    <name evidence="2" type="ORF">FDP25_02695</name>
</gene>
<dbReference type="AlphaFoldDB" id="A0A844CGD1"/>
<evidence type="ECO:0008006" key="4">
    <source>
        <dbReference type="Google" id="ProtNLM"/>
    </source>
</evidence>
<keyword evidence="3" id="KW-1185">Reference proteome</keyword>
<keyword evidence="1" id="KW-1133">Transmembrane helix</keyword>
<accession>A0A844CGD1</accession>
<dbReference type="EMBL" id="SZWE01000001">
    <property type="protein sequence ID" value="MRU14331.1"/>
    <property type="molecule type" value="Genomic_DNA"/>
</dbReference>
<sequence>MTMKTQNRGRGLGRAFAAIAIGAMVVLPGCGDRAAKVRFNGEYYPAKVSRDRDAREQFQVAVRRADRGLTGAREAGRYEATRYCLKEFGTSNIDWVNGPDAEDGRLQVSNGRLLLSGECVTW</sequence>
<keyword evidence="1" id="KW-0812">Transmembrane</keyword>
<evidence type="ECO:0000313" key="2">
    <source>
        <dbReference type="EMBL" id="MRU14331.1"/>
    </source>
</evidence>
<keyword evidence="1" id="KW-0472">Membrane</keyword>
<evidence type="ECO:0000313" key="3">
    <source>
        <dbReference type="Proteomes" id="UP000564704"/>
    </source>
</evidence>
<evidence type="ECO:0000256" key="1">
    <source>
        <dbReference type="SAM" id="Phobius"/>
    </source>
</evidence>
<feature type="transmembrane region" description="Helical" evidence="1">
    <location>
        <begin position="12"/>
        <end position="29"/>
    </location>
</feature>
<comment type="caution">
    <text evidence="2">The sequence shown here is derived from an EMBL/GenBank/DDBJ whole genome shotgun (WGS) entry which is preliminary data.</text>
</comment>
<dbReference type="OrthoDB" id="7659281at2"/>
<organism evidence="2 3">
    <name type="scientific">Roseovarius bejariae</name>
    <dbReference type="NCBI Taxonomy" id="2576383"/>
    <lineage>
        <taxon>Bacteria</taxon>
        <taxon>Pseudomonadati</taxon>
        <taxon>Pseudomonadota</taxon>
        <taxon>Alphaproteobacteria</taxon>
        <taxon>Rhodobacterales</taxon>
        <taxon>Roseobacteraceae</taxon>
        <taxon>Roseovarius</taxon>
    </lineage>
</organism>
<reference evidence="2 3" key="1">
    <citation type="submission" date="2019-05" db="EMBL/GenBank/DDBJ databases">
        <title>Roseovarius bejariae sp. nov., a moderately halophylic bacterium isolated from a saline soil in Rambla Salada (Murcia).</title>
        <authorList>
            <person name="Castro D.J."/>
            <person name="Gomez-Altuve A."/>
            <person name="Reina J.C."/>
            <person name="Rodriguez M."/>
            <person name="Sampedro I."/>
            <person name="Llamas I."/>
            <person name="Martinez-Checa F."/>
        </authorList>
    </citation>
    <scope>NUCLEOTIDE SEQUENCE [LARGE SCALE GENOMIC DNA]</scope>
    <source>
        <strain evidence="2 3">A21</strain>
    </source>
</reference>